<dbReference type="InterPro" id="IPR001326">
    <property type="entry name" value="Transl_elong_EF1B_B/D_CS"/>
</dbReference>
<organism evidence="1 2">
    <name type="scientific">Malus domestica</name>
    <name type="common">Apple</name>
    <name type="synonym">Pyrus malus</name>
    <dbReference type="NCBI Taxonomy" id="3750"/>
    <lineage>
        <taxon>Eukaryota</taxon>
        <taxon>Viridiplantae</taxon>
        <taxon>Streptophyta</taxon>
        <taxon>Embryophyta</taxon>
        <taxon>Tracheophyta</taxon>
        <taxon>Spermatophyta</taxon>
        <taxon>Magnoliopsida</taxon>
        <taxon>eudicotyledons</taxon>
        <taxon>Gunneridae</taxon>
        <taxon>Pentapetalae</taxon>
        <taxon>rosids</taxon>
        <taxon>fabids</taxon>
        <taxon>Rosales</taxon>
        <taxon>Rosaceae</taxon>
        <taxon>Amygdaloideae</taxon>
        <taxon>Maleae</taxon>
        <taxon>Malus</taxon>
    </lineage>
</organism>
<sequence>MAITFSDLYTDACLKALNEFLAGKSYISGDKMTLDDIKVYAAVLEKPAGSFANMEKEQEIEWIKAQNIGISVDLVAAAAGGDDDDDLDLFGDETEVGRV</sequence>
<evidence type="ECO:0000313" key="2">
    <source>
        <dbReference type="Proteomes" id="UP000290289"/>
    </source>
</evidence>
<name>A0A498IZV8_MALDO</name>
<evidence type="ECO:0008006" key="3">
    <source>
        <dbReference type="Google" id="ProtNLM"/>
    </source>
</evidence>
<accession>A0A498IZV8</accession>
<evidence type="ECO:0000313" key="1">
    <source>
        <dbReference type="EMBL" id="RXH88969.1"/>
    </source>
</evidence>
<protein>
    <recommendedName>
        <fullName evidence="3">GST C-terminal domain-containing protein</fullName>
    </recommendedName>
</protein>
<dbReference type="SUPFAM" id="SSF47616">
    <property type="entry name" value="GST C-terminal domain-like"/>
    <property type="match status" value="1"/>
</dbReference>
<dbReference type="InterPro" id="IPR036282">
    <property type="entry name" value="Glutathione-S-Trfase_C_sf"/>
</dbReference>
<gene>
    <name evidence="1" type="ORF">DVH24_000568</name>
</gene>
<dbReference type="GO" id="GO:0003746">
    <property type="term" value="F:translation elongation factor activity"/>
    <property type="evidence" value="ECO:0007669"/>
    <property type="project" value="InterPro"/>
</dbReference>
<dbReference type="AlphaFoldDB" id="A0A498IZV8"/>
<dbReference type="EMBL" id="RDQH01000335">
    <property type="protein sequence ID" value="RXH88969.1"/>
    <property type="molecule type" value="Genomic_DNA"/>
</dbReference>
<proteinExistence type="predicted"/>
<dbReference type="STRING" id="3750.A0A498IZV8"/>
<dbReference type="Gene3D" id="1.20.1050.10">
    <property type="match status" value="1"/>
</dbReference>
<dbReference type="Proteomes" id="UP000290289">
    <property type="component" value="Chromosome 9"/>
</dbReference>
<dbReference type="PROSITE" id="PS00824">
    <property type="entry name" value="EF1BD_1"/>
    <property type="match status" value="1"/>
</dbReference>
<keyword evidence="2" id="KW-1185">Reference proteome</keyword>
<reference evidence="1 2" key="1">
    <citation type="submission" date="2018-10" db="EMBL/GenBank/DDBJ databases">
        <title>A high-quality apple genome assembly.</title>
        <authorList>
            <person name="Hu J."/>
        </authorList>
    </citation>
    <scope>NUCLEOTIDE SEQUENCE [LARGE SCALE GENOMIC DNA]</scope>
    <source>
        <strain evidence="2">cv. HFTH1</strain>
        <tissue evidence="1">Young leaf</tissue>
    </source>
</reference>
<comment type="caution">
    <text evidence="1">The sequence shown here is derived from an EMBL/GenBank/DDBJ whole genome shotgun (WGS) entry which is preliminary data.</text>
</comment>